<proteinExistence type="predicted"/>
<evidence type="ECO:0000313" key="2">
    <source>
        <dbReference type="Proteomes" id="UP000834106"/>
    </source>
</evidence>
<accession>A0AAD2AD17</accession>
<reference evidence="1" key="1">
    <citation type="submission" date="2023-05" db="EMBL/GenBank/DDBJ databases">
        <authorList>
            <person name="Huff M."/>
        </authorList>
    </citation>
    <scope>NUCLEOTIDE SEQUENCE</scope>
</reference>
<protein>
    <submittedName>
        <fullName evidence="1">Uncharacterized protein</fullName>
    </submittedName>
</protein>
<dbReference type="EMBL" id="OU503055">
    <property type="protein sequence ID" value="CAI9784011.1"/>
    <property type="molecule type" value="Genomic_DNA"/>
</dbReference>
<name>A0AAD2AD17_9LAMI</name>
<evidence type="ECO:0000313" key="1">
    <source>
        <dbReference type="EMBL" id="CAI9784011.1"/>
    </source>
</evidence>
<keyword evidence="2" id="KW-1185">Reference proteome</keyword>
<organism evidence="1 2">
    <name type="scientific">Fraxinus pennsylvanica</name>
    <dbReference type="NCBI Taxonomy" id="56036"/>
    <lineage>
        <taxon>Eukaryota</taxon>
        <taxon>Viridiplantae</taxon>
        <taxon>Streptophyta</taxon>
        <taxon>Embryophyta</taxon>
        <taxon>Tracheophyta</taxon>
        <taxon>Spermatophyta</taxon>
        <taxon>Magnoliopsida</taxon>
        <taxon>eudicotyledons</taxon>
        <taxon>Gunneridae</taxon>
        <taxon>Pentapetalae</taxon>
        <taxon>asterids</taxon>
        <taxon>lamiids</taxon>
        <taxon>Lamiales</taxon>
        <taxon>Oleaceae</taxon>
        <taxon>Oleeae</taxon>
        <taxon>Fraxinus</taxon>
    </lineage>
</organism>
<sequence length="357" mass="40340">MGCIPSKEAVTQSLSFQEELNRGFQRTSKAIPVWEELLTSHNASEQLLAFVYSAQTASELTNRDPKTAVVTAEIAKGKEYAESSLQHQDAVGTNDFGRLSRSKSCQIIPDKEFSIQDPQIEGLGQNKLDWREENSRGSRSFHTVEEYDSFLKRIYISNTSGSESFRDNETSLIENVQTLKPMDEDCDDGNIHGNAEDFQKNKFDINEEPSEHKSSSSNSMEKSDDFKNYVQEGAARETGWKRKAVAQGLKSLDMSPVEFPAIASLRQWLHVEGQVYSPGTYVTPKFGSYNKINPVRREEDGNHSVFSPEVVAAFEECIQQLEAEEESILSYINGCLHANNEMENHIHEDYNMEILNK</sequence>
<dbReference type="AlphaFoldDB" id="A0AAD2AD17"/>
<dbReference type="Proteomes" id="UP000834106">
    <property type="component" value="Chromosome 20"/>
</dbReference>
<gene>
    <name evidence="1" type="ORF">FPE_LOCUS31441</name>
</gene>